<evidence type="ECO:0000256" key="1">
    <source>
        <dbReference type="SAM" id="MobiDB-lite"/>
    </source>
</evidence>
<protein>
    <submittedName>
        <fullName evidence="2">Uncharacterized protein</fullName>
    </submittedName>
</protein>
<evidence type="ECO:0000313" key="2">
    <source>
        <dbReference type="EMBL" id="JAE03341.1"/>
    </source>
</evidence>
<accession>A0A0A9EZL9</accession>
<reference evidence="2" key="2">
    <citation type="journal article" date="2015" name="Data Brief">
        <title>Shoot transcriptome of the giant reed, Arundo donax.</title>
        <authorList>
            <person name="Barrero R.A."/>
            <person name="Guerrero F.D."/>
            <person name="Moolhuijzen P."/>
            <person name="Goolsby J.A."/>
            <person name="Tidwell J."/>
            <person name="Bellgard S.E."/>
            <person name="Bellgard M.I."/>
        </authorList>
    </citation>
    <scope>NUCLEOTIDE SEQUENCE</scope>
    <source>
        <tissue evidence="2">Shoot tissue taken approximately 20 cm above the soil surface</tissue>
    </source>
</reference>
<dbReference type="EMBL" id="GBRH01194555">
    <property type="protein sequence ID" value="JAE03341.1"/>
    <property type="molecule type" value="Transcribed_RNA"/>
</dbReference>
<name>A0A0A9EZL9_ARUDO</name>
<reference evidence="2" key="1">
    <citation type="submission" date="2014-09" db="EMBL/GenBank/DDBJ databases">
        <authorList>
            <person name="Magalhaes I.L.F."/>
            <person name="Oliveira U."/>
            <person name="Santos F.R."/>
            <person name="Vidigal T.H.D.A."/>
            <person name="Brescovit A.D."/>
            <person name="Santos A.J."/>
        </authorList>
    </citation>
    <scope>NUCLEOTIDE SEQUENCE</scope>
    <source>
        <tissue evidence="2">Shoot tissue taken approximately 20 cm above the soil surface</tissue>
    </source>
</reference>
<dbReference type="AlphaFoldDB" id="A0A0A9EZL9"/>
<feature type="compositionally biased region" description="Low complexity" evidence="1">
    <location>
        <begin position="26"/>
        <end position="35"/>
    </location>
</feature>
<feature type="region of interest" description="Disordered" evidence="1">
    <location>
        <begin position="1"/>
        <end position="46"/>
    </location>
</feature>
<sequence>MRHDSSRKVRPSAPGDATRVTLALAPSTRTSPSSSHQSMRRFDVRSHSGVSESACLISGIGGIC</sequence>
<organism evidence="2">
    <name type="scientific">Arundo donax</name>
    <name type="common">Giant reed</name>
    <name type="synonym">Donax arundinaceus</name>
    <dbReference type="NCBI Taxonomy" id="35708"/>
    <lineage>
        <taxon>Eukaryota</taxon>
        <taxon>Viridiplantae</taxon>
        <taxon>Streptophyta</taxon>
        <taxon>Embryophyta</taxon>
        <taxon>Tracheophyta</taxon>
        <taxon>Spermatophyta</taxon>
        <taxon>Magnoliopsida</taxon>
        <taxon>Liliopsida</taxon>
        <taxon>Poales</taxon>
        <taxon>Poaceae</taxon>
        <taxon>PACMAD clade</taxon>
        <taxon>Arundinoideae</taxon>
        <taxon>Arundineae</taxon>
        <taxon>Arundo</taxon>
    </lineage>
</organism>
<proteinExistence type="predicted"/>